<keyword evidence="3" id="KW-1185">Reference proteome</keyword>
<evidence type="ECO:0000313" key="3">
    <source>
        <dbReference type="Proteomes" id="UP000831327"/>
    </source>
</evidence>
<feature type="region of interest" description="Disordered" evidence="1">
    <location>
        <begin position="1"/>
        <end position="29"/>
    </location>
</feature>
<sequence length="94" mass="10113">MPRPVREVAQGGQDADSAAGQAHDPSGETIARIGWLHAPTIRCWPDEANSEAMVAGQRARNLLGDSFRKPPQFEAAAFGLEAVNGNHRRVTPAR</sequence>
<dbReference type="EMBL" id="AP025637">
    <property type="protein sequence ID" value="BDG70932.1"/>
    <property type="molecule type" value="Genomic_DNA"/>
</dbReference>
<organism evidence="2 3">
    <name type="scientific">Roseomonas fluvialis</name>
    <dbReference type="NCBI Taxonomy" id="1750527"/>
    <lineage>
        <taxon>Bacteria</taxon>
        <taxon>Pseudomonadati</taxon>
        <taxon>Pseudomonadota</taxon>
        <taxon>Alphaproteobacteria</taxon>
        <taxon>Acetobacterales</taxon>
        <taxon>Roseomonadaceae</taxon>
        <taxon>Roseomonas</taxon>
    </lineage>
</organism>
<evidence type="ECO:0000313" key="2">
    <source>
        <dbReference type="EMBL" id="BDG70932.1"/>
    </source>
</evidence>
<dbReference type="Proteomes" id="UP000831327">
    <property type="component" value="Chromosome"/>
</dbReference>
<name>A0ABM7XZJ5_9PROT</name>
<gene>
    <name evidence="2" type="ORF">Rmf_08610</name>
</gene>
<accession>A0ABM7XZJ5</accession>
<evidence type="ECO:0000256" key="1">
    <source>
        <dbReference type="SAM" id="MobiDB-lite"/>
    </source>
</evidence>
<proteinExistence type="predicted"/>
<feature type="compositionally biased region" description="Low complexity" evidence="1">
    <location>
        <begin position="9"/>
        <end position="24"/>
    </location>
</feature>
<protein>
    <submittedName>
        <fullName evidence="2">Uncharacterized protein</fullName>
    </submittedName>
</protein>
<reference evidence="2 3" key="1">
    <citation type="journal article" date="2016" name="Microbes Environ.">
        <title>Phylogenetically diverse aerobic anoxygenic phototrophic bacteria isolated from epilithic biofilms in Tama river, Japan.</title>
        <authorList>
            <person name="Hirose S."/>
            <person name="Matsuura K."/>
            <person name="Haruta S."/>
        </authorList>
    </citation>
    <scope>NUCLEOTIDE SEQUENCE [LARGE SCALE GENOMIC DNA]</scope>
    <source>
        <strain evidence="2 3">S08</strain>
    </source>
</reference>